<gene>
    <name evidence="2" type="ORF">ARMOST_20968</name>
</gene>
<dbReference type="EMBL" id="FUEG01000044">
    <property type="protein sequence ID" value="SJL17418.1"/>
    <property type="molecule type" value="Genomic_DNA"/>
</dbReference>
<evidence type="ECO:0000256" key="1">
    <source>
        <dbReference type="SAM" id="MobiDB-lite"/>
    </source>
</evidence>
<accession>A0A284S8U2</accession>
<name>A0A284S8U2_ARMOS</name>
<dbReference type="AlphaFoldDB" id="A0A284S8U2"/>
<organism evidence="2 3">
    <name type="scientific">Armillaria ostoyae</name>
    <name type="common">Armillaria root rot fungus</name>
    <dbReference type="NCBI Taxonomy" id="47428"/>
    <lineage>
        <taxon>Eukaryota</taxon>
        <taxon>Fungi</taxon>
        <taxon>Dikarya</taxon>
        <taxon>Basidiomycota</taxon>
        <taxon>Agaricomycotina</taxon>
        <taxon>Agaricomycetes</taxon>
        <taxon>Agaricomycetidae</taxon>
        <taxon>Agaricales</taxon>
        <taxon>Marasmiineae</taxon>
        <taxon>Physalacriaceae</taxon>
        <taxon>Armillaria</taxon>
    </lineage>
</organism>
<sequence length="95" mass="10583">MFCSTVVDQVEAKELSSLPVTMKTSLFSSSLDISSKFSSPSPRDQRNNGDAKINNGGLRMHFLTLPPIGHLRSYSCGQSESWAWRFPVPSFRSSR</sequence>
<proteinExistence type="predicted"/>
<evidence type="ECO:0000313" key="2">
    <source>
        <dbReference type="EMBL" id="SJL17418.1"/>
    </source>
</evidence>
<evidence type="ECO:0000313" key="3">
    <source>
        <dbReference type="Proteomes" id="UP000219338"/>
    </source>
</evidence>
<feature type="compositionally biased region" description="Low complexity" evidence="1">
    <location>
        <begin position="32"/>
        <end position="42"/>
    </location>
</feature>
<feature type="region of interest" description="Disordered" evidence="1">
    <location>
        <begin position="32"/>
        <end position="53"/>
    </location>
</feature>
<keyword evidence="3" id="KW-1185">Reference proteome</keyword>
<reference evidence="3" key="1">
    <citation type="journal article" date="2017" name="Nat. Ecol. Evol.">
        <title>Genome expansion and lineage-specific genetic innovations in the forest pathogenic fungi Armillaria.</title>
        <authorList>
            <person name="Sipos G."/>
            <person name="Prasanna A.N."/>
            <person name="Walter M.C."/>
            <person name="O'Connor E."/>
            <person name="Balint B."/>
            <person name="Krizsan K."/>
            <person name="Kiss B."/>
            <person name="Hess J."/>
            <person name="Varga T."/>
            <person name="Slot J."/>
            <person name="Riley R."/>
            <person name="Boka B."/>
            <person name="Rigling D."/>
            <person name="Barry K."/>
            <person name="Lee J."/>
            <person name="Mihaltcheva S."/>
            <person name="LaButti K."/>
            <person name="Lipzen A."/>
            <person name="Waldron R."/>
            <person name="Moloney N.M."/>
            <person name="Sperisen C."/>
            <person name="Kredics L."/>
            <person name="Vagvoelgyi C."/>
            <person name="Patrignani A."/>
            <person name="Fitzpatrick D."/>
            <person name="Nagy I."/>
            <person name="Doyle S."/>
            <person name="Anderson J.B."/>
            <person name="Grigoriev I.V."/>
            <person name="Gueldener U."/>
            <person name="Muensterkoetter M."/>
            <person name="Nagy L.G."/>
        </authorList>
    </citation>
    <scope>NUCLEOTIDE SEQUENCE [LARGE SCALE GENOMIC DNA]</scope>
    <source>
        <strain evidence="3">C18/9</strain>
    </source>
</reference>
<dbReference type="Proteomes" id="UP000219338">
    <property type="component" value="Unassembled WGS sequence"/>
</dbReference>
<protein>
    <submittedName>
        <fullName evidence="2">Uncharacterized protein</fullName>
    </submittedName>
</protein>